<sequence>MIPEYTKFICDRYFSLIKILYRKSRVNTVDNVVSIINRSTTINFNVAQHYLNNFKNYFQTFSKLSNIQKYQHFYFTSRNPGIVFYKDDIDDDYQNFTIRSSSFNTNTLLSTIDIKPLSLKRQEELYKEIAPYVDLPFRDITCSKPETK</sequence>
<protein>
    <submittedName>
        <fullName evidence="1">Chaperonin: PROVISIONAL</fullName>
    </submittedName>
</protein>
<dbReference type="PANTHER" id="PTHR34415">
    <property type="entry name" value="INTEGRASE CATALYTIC DOMAIN-CONTAINING PROTEIN"/>
    <property type="match status" value="1"/>
</dbReference>
<dbReference type="OrthoDB" id="2435466at2759"/>
<evidence type="ECO:0000313" key="2">
    <source>
        <dbReference type="Proteomes" id="UP000439903"/>
    </source>
</evidence>
<name>A0A8H3WYX5_GIGMA</name>
<organism evidence="1 2">
    <name type="scientific">Gigaspora margarita</name>
    <dbReference type="NCBI Taxonomy" id="4874"/>
    <lineage>
        <taxon>Eukaryota</taxon>
        <taxon>Fungi</taxon>
        <taxon>Fungi incertae sedis</taxon>
        <taxon>Mucoromycota</taxon>
        <taxon>Glomeromycotina</taxon>
        <taxon>Glomeromycetes</taxon>
        <taxon>Diversisporales</taxon>
        <taxon>Gigasporaceae</taxon>
        <taxon>Gigaspora</taxon>
    </lineage>
</organism>
<dbReference type="Proteomes" id="UP000439903">
    <property type="component" value="Unassembled WGS sequence"/>
</dbReference>
<accession>A0A8H3WYX5</accession>
<gene>
    <name evidence="1" type="ORF">F8M41_013220</name>
</gene>
<comment type="caution">
    <text evidence="1">The sequence shown here is derived from an EMBL/GenBank/DDBJ whole genome shotgun (WGS) entry which is preliminary data.</text>
</comment>
<dbReference type="PANTHER" id="PTHR34415:SF1">
    <property type="entry name" value="INTEGRASE CATALYTIC DOMAIN-CONTAINING PROTEIN"/>
    <property type="match status" value="1"/>
</dbReference>
<proteinExistence type="predicted"/>
<evidence type="ECO:0000313" key="1">
    <source>
        <dbReference type="EMBL" id="KAF0371053.1"/>
    </source>
</evidence>
<keyword evidence="2" id="KW-1185">Reference proteome</keyword>
<dbReference type="EMBL" id="WTPW01002682">
    <property type="protein sequence ID" value="KAF0371053.1"/>
    <property type="molecule type" value="Genomic_DNA"/>
</dbReference>
<reference evidence="1 2" key="1">
    <citation type="journal article" date="2019" name="Environ. Microbiol.">
        <title>At the nexus of three kingdoms: the genome of the mycorrhizal fungus Gigaspora margarita provides insights into plant, endobacterial and fungal interactions.</title>
        <authorList>
            <person name="Venice F."/>
            <person name="Ghignone S."/>
            <person name="Salvioli di Fossalunga A."/>
            <person name="Amselem J."/>
            <person name="Novero M."/>
            <person name="Xianan X."/>
            <person name="Sedzielewska Toro K."/>
            <person name="Morin E."/>
            <person name="Lipzen A."/>
            <person name="Grigoriev I.V."/>
            <person name="Henrissat B."/>
            <person name="Martin F.M."/>
            <person name="Bonfante P."/>
        </authorList>
    </citation>
    <scope>NUCLEOTIDE SEQUENCE [LARGE SCALE GENOMIC DNA]</scope>
    <source>
        <strain evidence="1 2">BEG34</strain>
    </source>
</reference>
<dbReference type="AlphaFoldDB" id="A0A8H3WYX5"/>